<protein>
    <submittedName>
        <fullName evidence="1">Uncharacterized protein</fullName>
    </submittedName>
</protein>
<reference evidence="2" key="1">
    <citation type="journal article" date="2019" name="Int. J. Syst. Evol. Microbiol.">
        <title>The Global Catalogue of Microorganisms (GCM) 10K type strain sequencing project: providing services to taxonomists for standard genome sequencing and annotation.</title>
        <authorList>
            <consortium name="The Broad Institute Genomics Platform"/>
            <consortium name="The Broad Institute Genome Sequencing Center for Infectious Disease"/>
            <person name="Wu L."/>
            <person name="Ma J."/>
        </authorList>
    </citation>
    <scope>NUCLEOTIDE SEQUENCE [LARGE SCALE GENOMIC DNA]</scope>
    <source>
        <strain evidence="2">CGMCC 4.7177</strain>
    </source>
</reference>
<dbReference type="RefSeq" id="WP_381538938.1">
    <property type="nucleotide sequence ID" value="NZ_JBHUGI010000032.1"/>
</dbReference>
<comment type="caution">
    <text evidence="1">The sequence shown here is derived from an EMBL/GenBank/DDBJ whole genome shotgun (WGS) entry which is preliminary data.</text>
</comment>
<gene>
    <name evidence="1" type="ORF">ACFSFY_13750</name>
</gene>
<keyword evidence="2" id="KW-1185">Reference proteome</keyword>
<name>A0ABW4SHQ0_9BACL</name>
<dbReference type="Proteomes" id="UP001597218">
    <property type="component" value="Unassembled WGS sequence"/>
</dbReference>
<accession>A0ABW4SHQ0</accession>
<dbReference type="EMBL" id="JBHUGI010000032">
    <property type="protein sequence ID" value="MFD1929102.1"/>
    <property type="molecule type" value="Genomic_DNA"/>
</dbReference>
<sequence length="53" mass="6297">MRFERSENVQLLIRLSEEELAMIVEGVESIGNLQMISDMDSLVFQYYRELQNE</sequence>
<evidence type="ECO:0000313" key="1">
    <source>
        <dbReference type="EMBL" id="MFD1929102.1"/>
    </source>
</evidence>
<organism evidence="1 2">
    <name type="scientific">Sporosarcina siberiensis</name>
    <dbReference type="NCBI Taxonomy" id="1365606"/>
    <lineage>
        <taxon>Bacteria</taxon>
        <taxon>Bacillati</taxon>
        <taxon>Bacillota</taxon>
        <taxon>Bacilli</taxon>
        <taxon>Bacillales</taxon>
        <taxon>Caryophanaceae</taxon>
        <taxon>Sporosarcina</taxon>
    </lineage>
</organism>
<proteinExistence type="predicted"/>
<evidence type="ECO:0000313" key="2">
    <source>
        <dbReference type="Proteomes" id="UP001597218"/>
    </source>
</evidence>